<keyword evidence="6" id="KW-0732">Signal</keyword>
<evidence type="ECO:0000256" key="4">
    <source>
        <dbReference type="ARBA" id="ARBA00023002"/>
    </source>
</evidence>
<keyword evidence="5" id="KW-0503">Monooxygenase</keyword>
<dbReference type="GO" id="GO:0004497">
    <property type="term" value="F:monooxygenase activity"/>
    <property type="evidence" value="ECO:0007669"/>
    <property type="project" value="UniProtKB-KW"/>
</dbReference>
<dbReference type="Pfam" id="PF01494">
    <property type="entry name" value="FAD_binding_3"/>
    <property type="match status" value="1"/>
</dbReference>
<dbReference type="AlphaFoldDB" id="A0AAD5XFG3"/>
<dbReference type="EMBL" id="JADGJH010001010">
    <property type="protein sequence ID" value="KAJ3119954.1"/>
    <property type="molecule type" value="Genomic_DNA"/>
</dbReference>
<keyword evidence="3" id="KW-0274">FAD</keyword>
<feature type="chain" id="PRO_5042258736" description="FAD-binding domain-containing protein" evidence="6">
    <location>
        <begin position="17"/>
        <end position="435"/>
    </location>
</feature>
<evidence type="ECO:0000256" key="5">
    <source>
        <dbReference type="ARBA" id="ARBA00023033"/>
    </source>
</evidence>
<evidence type="ECO:0000256" key="3">
    <source>
        <dbReference type="ARBA" id="ARBA00022827"/>
    </source>
</evidence>
<accession>A0AAD5XFG3</accession>
<reference evidence="8" key="1">
    <citation type="submission" date="2020-05" db="EMBL/GenBank/DDBJ databases">
        <title>Phylogenomic resolution of chytrid fungi.</title>
        <authorList>
            <person name="Stajich J.E."/>
            <person name="Amses K."/>
            <person name="Simmons R."/>
            <person name="Seto K."/>
            <person name="Myers J."/>
            <person name="Bonds A."/>
            <person name="Quandt C.A."/>
            <person name="Barry K."/>
            <person name="Liu P."/>
            <person name="Grigoriev I."/>
            <person name="Longcore J.E."/>
            <person name="James T.Y."/>
        </authorList>
    </citation>
    <scope>NUCLEOTIDE SEQUENCE</scope>
    <source>
        <strain evidence="8">JEL0513</strain>
    </source>
</reference>
<evidence type="ECO:0000313" key="9">
    <source>
        <dbReference type="Proteomes" id="UP001211907"/>
    </source>
</evidence>
<dbReference type="InterPro" id="IPR036188">
    <property type="entry name" value="FAD/NAD-bd_sf"/>
</dbReference>
<evidence type="ECO:0000256" key="6">
    <source>
        <dbReference type="SAM" id="SignalP"/>
    </source>
</evidence>
<keyword evidence="9" id="KW-1185">Reference proteome</keyword>
<dbReference type="SUPFAM" id="SSF51905">
    <property type="entry name" value="FAD/NAD(P)-binding domain"/>
    <property type="match status" value="1"/>
</dbReference>
<dbReference type="InterPro" id="IPR050493">
    <property type="entry name" value="FAD-dep_Monooxygenase_BioMet"/>
</dbReference>
<feature type="domain" description="FAD-binding" evidence="7">
    <location>
        <begin position="2"/>
        <end position="371"/>
    </location>
</feature>
<organism evidence="8 9">
    <name type="scientific">Physocladia obscura</name>
    <dbReference type="NCBI Taxonomy" id="109957"/>
    <lineage>
        <taxon>Eukaryota</taxon>
        <taxon>Fungi</taxon>
        <taxon>Fungi incertae sedis</taxon>
        <taxon>Chytridiomycota</taxon>
        <taxon>Chytridiomycota incertae sedis</taxon>
        <taxon>Chytridiomycetes</taxon>
        <taxon>Chytridiales</taxon>
        <taxon>Chytriomycetaceae</taxon>
        <taxon>Physocladia</taxon>
    </lineage>
</organism>
<evidence type="ECO:0000313" key="8">
    <source>
        <dbReference type="EMBL" id="KAJ3119954.1"/>
    </source>
</evidence>
<protein>
    <recommendedName>
        <fullName evidence="7">FAD-binding domain-containing protein</fullName>
    </recommendedName>
</protein>
<sequence length="435" mass="48128">MKVLVIGSGLVGTAAAIALQRTDHDCTVYDQVNLPEAQQNTNDESTAVDFGETGGSVLLAPDALRVVRDLGLFQEVFDYSSPSYYTHFQKIDGRSQIVLKTQNLNARIEPEVEFQAPRQIMRSKLHRILVTAAYKAGVKTVTGKKAIHIEETDQGYNVYFEDGTHVNGDLVVGADGIHSVTRRQIFGESCKAKFTGTIGYIGVVDLQANNIKLDQTLAFFIDRTKKRMVCTYKVSKKLAAVQVMTFDDPDPEEDGIYRPYSDLPKHATRLGNLINAWGLPSNVVEMMRKSFRIAPASIYDLPDLKTYHKGRVVLLGDSAHGMVPNAGLGLGAGLADVGVLAELMKRFPDDTDLDTVLRLYSKIRVPAATNYAKYSRNVADQYYSATFGATFNHFMMRIFVGAMNAGVPMAQPFKEVYDCSKVVIRAIEAEKFEQN</sequence>
<comment type="caution">
    <text evidence="8">The sequence shown here is derived from an EMBL/GenBank/DDBJ whole genome shotgun (WGS) entry which is preliminary data.</text>
</comment>
<dbReference type="PANTHER" id="PTHR13789:SF309">
    <property type="entry name" value="PUTATIVE (AFU_ORTHOLOGUE AFUA_6G14510)-RELATED"/>
    <property type="match status" value="1"/>
</dbReference>
<dbReference type="GO" id="GO:0071949">
    <property type="term" value="F:FAD binding"/>
    <property type="evidence" value="ECO:0007669"/>
    <property type="project" value="InterPro"/>
</dbReference>
<keyword evidence="2" id="KW-0285">Flavoprotein</keyword>
<dbReference type="PRINTS" id="PR00420">
    <property type="entry name" value="RNGMNOXGNASE"/>
</dbReference>
<dbReference type="InterPro" id="IPR002938">
    <property type="entry name" value="FAD-bd"/>
</dbReference>
<dbReference type="PANTHER" id="PTHR13789">
    <property type="entry name" value="MONOOXYGENASE"/>
    <property type="match status" value="1"/>
</dbReference>
<proteinExistence type="inferred from homology"/>
<dbReference type="Gene3D" id="3.50.50.60">
    <property type="entry name" value="FAD/NAD(P)-binding domain"/>
    <property type="match status" value="1"/>
</dbReference>
<feature type="signal peptide" evidence="6">
    <location>
        <begin position="1"/>
        <end position="16"/>
    </location>
</feature>
<evidence type="ECO:0000256" key="2">
    <source>
        <dbReference type="ARBA" id="ARBA00022630"/>
    </source>
</evidence>
<name>A0AAD5XFG3_9FUNG</name>
<evidence type="ECO:0000259" key="7">
    <source>
        <dbReference type="Pfam" id="PF01494"/>
    </source>
</evidence>
<evidence type="ECO:0000256" key="1">
    <source>
        <dbReference type="ARBA" id="ARBA00007992"/>
    </source>
</evidence>
<keyword evidence="4" id="KW-0560">Oxidoreductase</keyword>
<comment type="similarity">
    <text evidence="1">Belongs to the paxM FAD-dependent monooxygenase family.</text>
</comment>
<dbReference type="Proteomes" id="UP001211907">
    <property type="component" value="Unassembled WGS sequence"/>
</dbReference>
<gene>
    <name evidence="8" type="ORF">HK100_000095</name>
</gene>